<dbReference type="Proteomes" id="UP001163321">
    <property type="component" value="Chromosome 8"/>
</dbReference>
<comment type="caution">
    <text evidence="1">The sequence shown here is derived from an EMBL/GenBank/DDBJ whole genome shotgun (WGS) entry which is preliminary data.</text>
</comment>
<sequence>MGVRRRLLRNWPIEVYDYDKKSITDEAVGGIDLRRGCWIHCKCNVTLKTTHYSLYSWKNHEMSKTHMDHNQKNEGGKSQPHVTSGESQPQVTSCSSQSISHSSPLSIQNSAKISVEGLQSQEYDSLVFIRRDLYRNKQHQARHERDVSNVINAMTSLITDQQSDIKTLLDKVYEMKNEIQGLKHDLTVIRQREKQRMQAPHKETATTISYTAHRASPSHVLSRNATRFRIFQMTPTYNRVRKTRSRMSDMDIFERRFNLHNAAD</sequence>
<accession>A0ACC0VKW0</accession>
<evidence type="ECO:0000313" key="2">
    <source>
        <dbReference type="Proteomes" id="UP001163321"/>
    </source>
</evidence>
<organism evidence="1 2">
    <name type="scientific">Peronosclerospora sorghi</name>
    <dbReference type="NCBI Taxonomy" id="230839"/>
    <lineage>
        <taxon>Eukaryota</taxon>
        <taxon>Sar</taxon>
        <taxon>Stramenopiles</taxon>
        <taxon>Oomycota</taxon>
        <taxon>Peronosporomycetes</taxon>
        <taxon>Peronosporales</taxon>
        <taxon>Peronosporaceae</taxon>
        <taxon>Peronosclerospora</taxon>
    </lineage>
</organism>
<name>A0ACC0VKW0_9STRA</name>
<evidence type="ECO:0000313" key="1">
    <source>
        <dbReference type="EMBL" id="KAI9906378.1"/>
    </source>
</evidence>
<gene>
    <name evidence="1" type="ORF">PsorP6_002794</name>
</gene>
<keyword evidence="2" id="KW-1185">Reference proteome</keyword>
<proteinExistence type="predicted"/>
<reference evidence="1 2" key="1">
    <citation type="journal article" date="2022" name="bioRxiv">
        <title>The genome of the oomycete Peronosclerospora sorghi, a cosmopolitan pathogen of maize and sorghum, is inflated with dispersed pseudogenes.</title>
        <authorList>
            <person name="Fletcher K."/>
            <person name="Martin F."/>
            <person name="Isakeit T."/>
            <person name="Cavanaugh K."/>
            <person name="Magill C."/>
            <person name="Michelmore R."/>
        </authorList>
    </citation>
    <scope>NUCLEOTIDE SEQUENCE [LARGE SCALE GENOMIC DNA]</scope>
    <source>
        <strain evidence="1">P6</strain>
    </source>
</reference>
<dbReference type="EMBL" id="CM047587">
    <property type="protein sequence ID" value="KAI9906378.1"/>
    <property type="molecule type" value="Genomic_DNA"/>
</dbReference>
<protein>
    <submittedName>
        <fullName evidence="1">Uncharacterized protein</fullName>
    </submittedName>
</protein>